<feature type="domain" description="COG4 transport protein middle alpha-helical bundle" evidence="12">
    <location>
        <begin position="111"/>
        <end position="422"/>
    </location>
</feature>
<dbReference type="Pfam" id="PF08318">
    <property type="entry name" value="COG4_m"/>
    <property type="match status" value="1"/>
</dbReference>
<evidence type="ECO:0000256" key="4">
    <source>
        <dbReference type="ARBA" id="ARBA00011166"/>
    </source>
</evidence>
<comment type="similarity">
    <text evidence="3">Belongs to the COG4 family.</text>
</comment>
<comment type="subunit">
    <text evidence="4">Component of the conserved oligomeric Golgi complex which is composed of eight different subunits and is required for normal Golgi morphology and localization.</text>
</comment>
<evidence type="ECO:0000256" key="11">
    <source>
        <dbReference type="ARBA" id="ARBA00031340"/>
    </source>
</evidence>
<dbReference type="GO" id="GO:0000139">
    <property type="term" value="C:Golgi membrane"/>
    <property type="evidence" value="ECO:0007669"/>
    <property type="project" value="UniProtKB-SubCell"/>
</dbReference>
<keyword evidence="9" id="KW-0472">Membrane</keyword>
<proteinExistence type="inferred from homology"/>
<dbReference type="GO" id="GO:0017119">
    <property type="term" value="C:Golgi transport complex"/>
    <property type="evidence" value="ECO:0000318"/>
    <property type="project" value="GO_Central"/>
</dbReference>
<keyword evidence="7" id="KW-0653">Protein transport</keyword>
<evidence type="ECO:0000256" key="5">
    <source>
        <dbReference type="ARBA" id="ARBA00020975"/>
    </source>
</evidence>
<reference evidence="13" key="2">
    <citation type="submission" date="2025-08" db="UniProtKB">
        <authorList>
            <consortium name="Ensembl"/>
        </authorList>
    </citation>
    <scope>IDENTIFICATION</scope>
</reference>
<dbReference type="FunCoup" id="H2XLC7">
    <property type="interactions" value="1144"/>
</dbReference>
<dbReference type="InterPro" id="IPR048680">
    <property type="entry name" value="COG4_N"/>
</dbReference>
<sequence>RYTNELNLLHSDSKNLFGIIQFTYTLAENISSKVRLLDLAKSQVFKAIQRVDDVLDLKFCTDGVKTAMESNDYEKAAANIHRYLCLDENVIKQTVHEGTESSSINASLKVLKEARVAMSQVVAEQFDLAVLNNDLTGVERFFKIFPLLKMEDEGLDKFSHYLCQEIAKSSSENLKQALQIETGDTRYSLIFADVLTLLFEGIARTVEKQQPLVETYYGPGKLFVLIKNVQLECDKQTNVVLQKFKEVRSFKGTVQRVQQSLFSSKKPENEQKVDPRDLEPLLTEVTIISSRTELYLRFIKRRVQADIEIVFPTKEIKQERQKELQAWITNCELSHCIQEVIGYYIIMEEYYMRESIAKAIQLDSFEPGNLTSSMIDDVFYILKQCIKRSMMSSSIDCVCAMLNHATSVLDGEFRDVLVNQVKIGFPSGGMLDNISSAYTVMQSSFQHGKLQSVDEQSTATRQKFLCTLNNAEVASEHVQTLKHSLDAEVTKVFNQLTEQEMAKMESCLADLALLSTKFRNVLQSGLTDLSVSLIKPEIKPLVSNFLSVSHNINEDDLTDYEANDPWVQEVIFNIQELLNKFQPVLSPNIYDQLISHLINEVVVQLEKAILKSTFNRLGALFFDKELRSLVSYLTSTSSWSVRDRFARMMQICTILNLDKVSEIDDYWGHNAGSLTWRLTPAEVRQVLSLRPDFKSDEIRQLKL</sequence>
<comment type="function">
    <text evidence="1">Required for normal Golgi function.</text>
</comment>
<dbReference type="Gene3D" id="1.20.58.1970">
    <property type="match status" value="1"/>
</dbReference>
<dbReference type="InParanoid" id="H2XLC7"/>
<dbReference type="Proteomes" id="UP000008144">
    <property type="component" value="Unassembled WGS sequence"/>
</dbReference>
<dbReference type="GO" id="GO:0015031">
    <property type="term" value="P:protein transport"/>
    <property type="evidence" value="ECO:0007669"/>
    <property type="project" value="UniProtKB-KW"/>
</dbReference>
<dbReference type="GO" id="GO:0006890">
    <property type="term" value="P:retrograde vesicle-mediated transport, Golgi to endoplasmic reticulum"/>
    <property type="evidence" value="ECO:0000318"/>
    <property type="project" value="GO_Central"/>
</dbReference>
<dbReference type="SMART" id="SM00762">
    <property type="entry name" value="Cog4"/>
    <property type="match status" value="1"/>
</dbReference>
<dbReference type="InterPro" id="IPR013167">
    <property type="entry name" value="COG4_M"/>
</dbReference>
<evidence type="ECO:0000256" key="2">
    <source>
        <dbReference type="ARBA" id="ARBA00004395"/>
    </source>
</evidence>
<dbReference type="Ensembl" id="ENSCINT00000035582.1">
    <property type="protein sequence ID" value="ENSCINP00000030459.1"/>
    <property type="gene ID" value="ENSCING00000021108.1"/>
</dbReference>
<reference evidence="13" key="3">
    <citation type="submission" date="2025-09" db="UniProtKB">
        <authorList>
            <consortium name="Ensembl"/>
        </authorList>
    </citation>
    <scope>IDENTIFICATION</scope>
</reference>
<reference evidence="14" key="1">
    <citation type="journal article" date="2002" name="Science">
        <title>The draft genome of Ciona intestinalis: insights into chordate and vertebrate origins.</title>
        <authorList>
            <person name="Dehal P."/>
            <person name="Satou Y."/>
            <person name="Campbell R.K."/>
            <person name="Chapman J."/>
            <person name="Degnan B."/>
            <person name="De Tomaso A."/>
            <person name="Davidson B."/>
            <person name="Di Gregorio A."/>
            <person name="Gelpke M."/>
            <person name="Goodstein D.M."/>
            <person name="Harafuji N."/>
            <person name="Hastings K.E."/>
            <person name="Ho I."/>
            <person name="Hotta K."/>
            <person name="Huang W."/>
            <person name="Kawashima T."/>
            <person name="Lemaire P."/>
            <person name="Martinez D."/>
            <person name="Meinertzhagen I.A."/>
            <person name="Necula S."/>
            <person name="Nonaka M."/>
            <person name="Putnam N."/>
            <person name="Rash S."/>
            <person name="Saiga H."/>
            <person name="Satake M."/>
            <person name="Terry A."/>
            <person name="Yamada L."/>
            <person name="Wang H.G."/>
            <person name="Awazu S."/>
            <person name="Azumi K."/>
            <person name="Boore J."/>
            <person name="Branno M."/>
            <person name="Chin-Bow S."/>
            <person name="DeSantis R."/>
            <person name="Doyle S."/>
            <person name="Francino P."/>
            <person name="Keys D.N."/>
            <person name="Haga S."/>
            <person name="Hayashi H."/>
            <person name="Hino K."/>
            <person name="Imai K.S."/>
            <person name="Inaba K."/>
            <person name="Kano S."/>
            <person name="Kobayashi K."/>
            <person name="Kobayashi M."/>
            <person name="Lee B.I."/>
            <person name="Makabe K.W."/>
            <person name="Manohar C."/>
            <person name="Matassi G."/>
            <person name="Medina M."/>
            <person name="Mochizuki Y."/>
            <person name="Mount S."/>
            <person name="Morishita T."/>
            <person name="Miura S."/>
            <person name="Nakayama A."/>
            <person name="Nishizaka S."/>
            <person name="Nomoto H."/>
            <person name="Ohta F."/>
            <person name="Oishi K."/>
            <person name="Rigoutsos I."/>
            <person name="Sano M."/>
            <person name="Sasaki A."/>
            <person name="Sasakura Y."/>
            <person name="Shoguchi E."/>
            <person name="Shin-i T."/>
            <person name="Spagnuolo A."/>
            <person name="Stainier D."/>
            <person name="Suzuki M.M."/>
            <person name="Tassy O."/>
            <person name="Takatori N."/>
            <person name="Tokuoka M."/>
            <person name="Yagi K."/>
            <person name="Yoshizaki F."/>
            <person name="Wada S."/>
            <person name="Zhang C."/>
            <person name="Hyatt P.D."/>
            <person name="Larimer F."/>
            <person name="Detter C."/>
            <person name="Doggett N."/>
            <person name="Glavina T."/>
            <person name="Hawkins T."/>
            <person name="Richardson P."/>
            <person name="Lucas S."/>
            <person name="Kohara Y."/>
            <person name="Levine M."/>
            <person name="Satoh N."/>
            <person name="Rokhsar D.S."/>
        </authorList>
    </citation>
    <scope>NUCLEOTIDE SEQUENCE [LARGE SCALE GENOMIC DNA]</scope>
</reference>
<dbReference type="InterPro" id="IPR048684">
    <property type="entry name" value="COG4_C"/>
</dbReference>
<dbReference type="FunFam" id="1.10.287.1060:FF:000014">
    <property type="entry name" value="conserved oligomeric Golgi complex subunit 4"/>
    <property type="match status" value="1"/>
</dbReference>
<dbReference type="PANTHER" id="PTHR24016">
    <property type="entry name" value="CONSERVED OLIGOMERIC GOLGI COMPLEX SUBUNIT 4"/>
    <property type="match status" value="1"/>
</dbReference>
<evidence type="ECO:0000313" key="13">
    <source>
        <dbReference type="Ensembl" id="ENSCINP00000030459.1"/>
    </source>
</evidence>
<keyword evidence="8" id="KW-0333">Golgi apparatus</keyword>
<evidence type="ECO:0000256" key="1">
    <source>
        <dbReference type="ARBA" id="ARBA00003627"/>
    </source>
</evidence>
<comment type="subcellular location">
    <subcellularLocation>
        <location evidence="10">Endomembrane system</location>
        <topology evidence="10">Peripheral membrane protein</topology>
        <orientation evidence="10">Cytoplasmic side</orientation>
    </subcellularLocation>
    <subcellularLocation>
        <location evidence="2">Golgi apparatus membrane</location>
        <topology evidence="2">Peripheral membrane protein</topology>
    </subcellularLocation>
</comment>
<dbReference type="Pfam" id="PF20662">
    <property type="entry name" value="COG4_C"/>
    <property type="match status" value="1"/>
</dbReference>
<evidence type="ECO:0000313" key="14">
    <source>
        <dbReference type="Proteomes" id="UP000008144"/>
    </source>
</evidence>
<dbReference type="HOGENOM" id="CLU_014853_2_0_1"/>
<dbReference type="InterPro" id="IPR048682">
    <property type="entry name" value="COG4"/>
</dbReference>
<name>H2XLC7_CIOIN</name>
<dbReference type="FunFam" id="1.20.58.1970:FF:000002">
    <property type="entry name" value="Oligomeric Golgi complex subunit"/>
    <property type="match status" value="1"/>
</dbReference>
<evidence type="ECO:0000256" key="9">
    <source>
        <dbReference type="ARBA" id="ARBA00023136"/>
    </source>
</evidence>
<evidence type="ECO:0000256" key="10">
    <source>
        <dbReference type="ARBA" id="ARBA00029433"/>
    </source>
</evidence>
<evidence type="ECO:0000256" key="7">
    <source>
        <dbReference type="ARBA" id="ARBA00022927"/>
    </source>
</evidence>
<organism evidence="13 14">
    <name type="scientific">Ciona intestinalis</name>
    <name type="common">Transparent sea squirt</name>
    <name type="synonym">Ascidia intestinalis</name>
    <dbReference type="NCBI Taxonomy" id="7719"/>
    <lineage>
        <taxon>Eukaryota</taxon>
        <taxon>Metazoa</taxon>
        <taxon>Chordata</taxon>
        <taxon>Tunicata</taxon>
        <taxon>Ascidiacea</taxon>
        <taxon>Phlebobranchia</taxon>
        <taxon>Cionidae</taxon>
        <taxon>Ciona</taxon>
    </lineage>
</organism>
<evidence type="ECO:0000256" key="8">
    <source>
        <dbReference type="ARBA" id="ARBA00023034"/>
    </source>
</evidence>
<keyword evidence="6" id="KW-0813">Transport</keyword>
<evidence type="ECO:0000259" key="12">
    <source>
        <dbReference type="SMART" id="SM00762"/>
    </source>
</evidence>
<protein>
    <recommendedName>
        <fullName evidence="5">Conserved oligomeric Golgi complex subunit 4</fullName>
    </recommendedName>
    <alternativeName>
        <fullName evidence="11">Component of oligomeric Golgi complex 4</fullName>
    </alternativeName>
</protein>
<dbReference type="Gene3D" id="1.10.287.1060">
    <property type="entry name" value="ESAT-6-like"/>
    <property type="match status" value="1"/>
</dbReference>
<dbReference type="STRING" id="7719.ENSCINP00000030459"/>
<dbReference type="Pfam" id="PF20663">
    <property type="entry name" value="COG4_N"/>
    <property type="match status" value="1"/>
</dbReference>
<dbReference type="GO" id="GO:0007030">
    <property type="term" value="P:Golgi organization"/>
    <property type="evidence" value="ECO:0000318"/>
    <property type="project" value="GO_Central"/>
</dbReference>
<evidence type="ECO:0000256" key="6">
    <source>
        <dbReference type="ARBA" id="ARBA00022448"/>
    </source>
</evidence>
<accession>H2XLC7</accession>
<evidence type="ECO:0000256" key="3">
    <source>
        <dbReference type="ARBA" id="ARBA00009215"/>
    </source>
</evidence>
<dbReference type="PANTHER" id="PTHR24016:SF0">
    <property type="entry name" value="CONSERVED OLIGOMERIC GOLGI COMPLEX SUBUNIT 4"/>
    <property type="match status" value="1"/>
</dbReference>
<dbReference type="AlphaFoldDB" id="H2XLC7"/>
<keyword evidence="14" id="KW-1185">Reference proteome</keyword>
<dbReference type="OMA" id="RASECQQ"/>
<dbReference type="GeneTree" id="ENSGT00940000154065"/>